<dbReference type="Gene3D" id="3.30.43.10">
    <property type="entry name" value="Uridine Diphospho-n-acetylenolpyruvylglucosamine Reductase, domain 2"/>
    <property type="match status" value="1"/>
</dbReference>
<evidence type="ECO:0000259" key="4">
    <source>
        <dbReference type="PROSITE" id="PS51387"/>
    </source>
</evidence>
<evidence type="ECO:0000256" key="2">
    <source>
        <dbReference type="ARBA" id="ARBA00022630"/>
    </source>
</evidence>
<dbReference type="Gene3D" id="3.30.465.10">
    <property type="match status" value="1"/>
</dbReference>
<dbReference type="InterPro" id="IPR036318">
    <property type="entry name" value="FAD-bd_PCMH-like_sf"/>
</dbReference>
<dbReference type="HOGENOM" id="CLU_024402_1_0_6"/>
<evidence type="ECO:0000313" key="5">
    <source>
        <dbReference type="EMBL" id="CDH00276.1"/>
    </source>
</evidence>
<keyword evidence="3" id="KW-0274">FAD</keyword>
<organism evidence="5">
    <name type="scientific">Xenorhabdus bovienii str. feltiae Moldova</name>
    <dbReference type="NCBI Taxonomy" id="1398200"/>
    <lineage>
        <taxon>Bacteria</taxon>
        <taxon>Pseudomonadati</taxon>
        <taxon>Pseudomonadota</taxon>
        <taxon>Gammaproteobacteria</taxon>
        <taxon>Enterobacterales</taxon>
        <taxon>Morganellaceae</taxon>
        <taxon>Xenorhabdus</taxon>
    </lineage>
</organism>
<comment type="similarity">
    <text evidence="1">Belongs to the FAD-binding oxidoreductase/transferase type 4 family.</text>
</comment>
<dbReference type="SUPFAM" id="SSF56176">
    <property type="entry name" value="FAD-binding/transporter-associated domain-like"/>
    <property type="match status" value="1"/>
</dbReference>
<dbReference type="Pfam" id="PF01565">
    <property type="entry name" value="FAD_binding_4"/>
    <property type="match status" value="1"/>
</dbReference>
<dbReference type="InterPro" id="IPR016170">
    <property type="entry name" value="Cytok_DH_C_sf"/>
</dbReference>
<feature type="domain" description="FAD-binding PCMH-type" evidence="4">
    <location>
        <begin position="49"/>
        <end position="234"/>
    </location>
</feature>
<dbReference type="InterPro" id="IPR016166">
    <property type="entry name" value="FAD-bd_PCMH"/>
</dbReference>
<dbReference type="AlphaFoldDB" id="A0A077NRM3"/>
<dbReference type="PANTHER" id="PTHR11748">
    <property type="entry name" value="D-LACTATE DEHYDROGENASE"/>
    <property type="match status" value="1"/>
</dbReference>
<dbReference type="InterPro" id="IPR016169">
    <property type="entry name" value="FAD-bd_PCMH_sub2"/>
</dbReference>
<dbReference type="GO" id="GO:0071949">
    <property type="term" value="F:FAD binding"/>
    <property type="evidence" value="ECO:0007669"/>
    <property type="project" value="InterPro"/>
</dbReference>
<dbReference type="RefSeq" id="WP_071827778.1">
    <property type="nucleotide sequence ID" value="NZ_CAWLWD010000130.1"/>
</dbReference>
<name>A0A077NRM3_XENBV</name>
<comment type="caution">
    <text evidence="5">The sequence shown here is derived from an EMBL/GenBank/DDBJ whole genome shotgun (WGS) entry which is preliminary data.</text>
</comment>
<dbReference type="PANTHER" id="PTHR11748:SF111">
    <property type="entry name" value="D-LACTATE DEHYDROGENASE, MITOCHONDRIAL-RELATED"/>
    <property type="match status" value="1"/>
</dbReference>
<proteinExistence type="inferred from homology"/>
<protein>
    <submittedName>
        <fullName evidence="5">FAD linked oxidase domain protein</fullName>
    </submittedName>
</protein>
<gene>
    <name evidence="5" type="ORF">XBFM1_1470006</name>
</gene>
<dbReference type="InterPro" id="IPR016164">
    <property type="entry name" value="FAD-linked_Oxase-like_C"/>
</dbReference>
<accession>A0A077NRM3</accession>
<reference evidence="5" key="1">
    <citation type="submission" date="2013-07" db="EMBL/GenBank/DDBJ databases">
        <title>Sub-species coevolution in mutualistic symbiosis.</title>
        <authorList>
            <person name="Murfin K."/>
            <person name="Klassen J."/>
            <person name="Lee M."/>
            <person name="Forst S."/>
            <person name="Stock P."/>
            <person name="Goodrich-Blair H."/>
        </authorList>
    </citation>
    <scope>NUCLEOTIDE SEQUENCE [LARGE SCALE GENOMIC DNA]</scope>
    <source>
        <strain evidence="5">Feltiae Moldova</strain>
    </source>
</reference>
<dbReference type="GO" id="GO:1903457">
    <property type="term" value="P:lactate catabolic process"/>
    <property type="evidence" value="ECO:0007669"/>
    <property type="project" value="TreeGrafter"/>
</dbReference>
<dbReference type="Proteomes" id="UP000028487">
    <property type="component" value="Unassembled WGS sequence"/>
</dbReference>
<dbReference type="GO" id="GO:0008720">
    <property type="term" value="F:D-lactate dehydrogenase (NAD+) activity"/>
    <property type="evidence" value="ECO:0007669"/>
    <property type="project" value="TreeGrafter"/>
</dbReference>
<sequence>MTKKIKNFSDAISFKKLLIEIEDLVGKDNLNLIEKEDDDSYQRRNVSLFKCRDIKAIITPRFIKDVQEIIRIFNQNSTNISLHAISTGRNWGLGSAEPATDNVVTLDLRKLSSIRNINCEEGWAIIEPGVTQLKLSQSLDGSKRIFNITASSGHTSVLGNILERGVGLRRQRIEDLVGLEVITPEGELIRVGWWPHPSKNTAINFLGHGPSLLHLFTQSNLGIVTAAVVKLLPRPEEQKVLRLRFRRDVLNQSIDLLRRWYAQELISGVLKIYDSVSTESYGGSSDEHLVLLCISGTSAKVNALTNVIRSEAEESGFFSSISQSGQSSEDSSDFVLQVVEHAYAGDPSWNEHMLRAATGKDADQVDTEGGGWIFFLAFIPFNGKAVEDALSIIENIYHKTKIRVGITVNALSSDVIDLVISIKFSPQPEETSRAHKTLDLLYELFSEIGFYPYRLDVDHSHYSNKFFSNSEYEMNKKIKAFLDPKSIISPGRYA</sequence>
<evidence type="ECO:0000256" key="1">
    <source>
        <dbReference type="ARBA" id="ARBA00008000"/>
    </source>
</evidence>
<keyword evidence="2" id="KW-0285">Flavoprotein</keyword>
<dbReference type="InterPro" id="IPR016167">
    <property type="entry name" value="FAD-bd_PCMH_sub1"/>
</dbReference>
<dbReference type="InterPro" id="IPR006094">
    <property type="entry name" value="Oxid_FAD_bind_N"/>
</dbReference>
<evidence type="ECO:0000256" key="3">
    <source>
        <dbReference type="ARBA" id="ARBA00022827"/>
    </source>
</evidence>
<dbReference type="GO" id="GO:0004458">
    <property type="term" value="F:D-lactate dehydrogenase (cytochrome) activity"/>
    <property type="evidence" value="ECO:0007669"/>
    <property type="project" value="TreeGrafter"/>
</dbReference>
<dbReference type="EMBL" id="CBSV010000054">
    <property type="protein sequence ID" value="CDH00276.1"/>
    <property type="molecule type" value="Genomic_DNA"/>
</dbReference>
<dbReference type="PROSITE" id="PS51387">
    <property type="entry name" value="FAD_PCMH"/>
    <property type="match status" value="1"/>
</dbReference>
<dbReference type="Gene3D" id="3.40.462.10">
    <property type="entry name" value="FAD-linked oxidases, C-terminal domain"/>
    <property type="match status" value="1"/>
</dbReference>
<dbReference type="SUPFAM" id="SSF55103">
    <property type="entry name" value="FAD-linked oxidases, C-terminal domain"/>
    <property type="match status" value="1"/>
</dbReference>